<dbReference type="FunFam" id="3.30.70.890:FF:000001">
    <property type="entry name" value="Galactokinase"/>
    <property type="match status" value="1"/>
</dbReference>
<dbReference type="FunFam" id="3.30.230.10:FF:000017">
    <property type="entry name" value="Galactokinase"/>
    <property type="match status" value="1"/>
</dbReference>
<evidence type="ECO:0000256" key="7">
    <source>
        <dbReference type="ARBA" id="ARBA00022840"/>
    </source>
</evidence>
<dbReference type="NCBIfam" id="TIGR00131">
    <property type="entry name" value="gal_kin"/>
    <property type="match status" value="1"/>
</dbReference>
<dbReference type="InterPro" id="IPR022963">
    <property type="entry name" value="Galactokinase_bac"/>
</dbReference>
<sequence>MNMQKLKEQFFDLYGEGDCKIYFAPGRVNLIGEHVDYNGGWVFPCALTHGTYLILREREDDSIFFASENFEYKTRITTDQIKRGNKEWVKYPMGVLDQFQKRGFKSKGMELLFSGNIPNGAGLSSSASVELVMSVAFNELAAAALEQIELVKMSQKAENDFVGVNCGIMDQFAIGMGVKNHVLALNCDTLEFDVVPLKMDGYKLVIGNTNKQRGLADSKYNERRAECELAVELISRKQKIDFLCELNNKAFRNLESLLSNEVVRRRAKHVVTENQRVFKAIDALKQGQLETFGLLMNASHDSLRDDYEVTGLELDTMVEEARKIDGVLGSRMTGAGFGGCTVSLVKDEAVETFIKTVGENYKKRVGLEPDFYVAEIGDGARRLE</sequence>
<dbReference type="PANTHER" id="PTHR10457">
    <property type="entry name" value="MEVALONATE KINASE/GALACTOKINASE"/>
    <property type="match status" value="1"/>
</dbReference>
<evidence type="ECO:0000313" key="16">
    <source>
        <dbReference type="EMBL" id="RRG21923.1"/>
    </source>
</evidence>
<evidence type="ECO:0000256" key="11">
    <source>
        <dbReference type="HAMAP-Rule" id="MF_00246"/>
    </source>
</evidence>
<comment type="caution">
    <text evidence="16">The sequence shown here is derived from an EMBL/GenBank/DDBJ whole genome shotgun (WGS) entry which is preliminary data.</text>
</comment>
<evidence type="ECO:0000256" key="12">
    <source>
        <dbReference type="NCBIfam" id="TIGR00131"/>
    </source>
</evidence>
<feature type="domain" description="GHMP kinase C-terminal" evidence="14">
    <location>
        <begin position="280"/>
        <end position="362"/>
    </location>
</feature>
<feature type="binding site" evidence="11">
    <location>
        <position position="126"/>
    </location>
    <ligand>
        <name>Mg(2+)</name>
        <dbReference type="ChEBI" id="CHEBI:18420"/>
    </ligand>
</feature>
<feature type="active site" description="Proton acceptor" evidence="11">
    <location>
        <position position="170"/>
    </location>
</feature>
<evidence type="ECO:0000256" key="9">
    <source>
        <dbReference type="ARBA" id="ARBA00023144"/>
    </source>
</evidence>
<evidence type="ECO:0000259" key="15">
    <source>
        <dbReference type="Pfam" id="PF10509"/>
    </source>
</evidence>
<keyword evidence="3 11" id="KW-0808">Transferase</keyword>
<dbReference type="Gene3D" id="3.30.70.890">
    <property type="entry name" value="GHMP kinase, C-terminal domain"/>
    <property type="match status" value="1"/>
</dbReference>
<evidence type="ECO:0000256" key="5">
    <source>
        <dbReference type="ARBA" id="ARBA00022741"/>
    </source>
</evidence>
<keyword evidence="5 11" id="KW-0547">Nucleotide-binding</keyword>
<evidence type="ECO:0000256" key="4">
    <source>
        <dbReference type="ARBA" id="ARBA00022723"/>
    </source>
</evidence>
<dbReference type="SUPFAM" id="SSF54211">
    <property type="entry name" value="Ribosomal protein S5 domain 2-like"/>
    <property type="match status" value="1"/>
</dbReference>
<accession>A0A425Y2E5</accession>
<dbReference type="EMBL" id="QQWG01000007">
    <property type="protein sequence ID" value="RRG21923.1"/>
    <property type="molecule type" value="Genomic_DNA"/>
</dbReference>
<dbReference type="InterPro" id="IPR006204">
    <property type="entry name" value="GHMP_kinase_N_dom"/>
</dbReference>
<keyword evidence="17" id="KW-1185">Reference proteome</keyword>
<dbReference type="InterPro" id="IPR020568">
    <property type="entry name" value="Ribosomal_Su5_D2-typ_SF"/>
</dbReference>
<evidence type="ECO:0000259" key="14">
    <source>
        <dbReference type="Pfam" id="PF08544"/>
    </source>
</evidence>
<comment type="function">
    <text evidence="11">Catalyzes the transfer of the gamma-phosphate of ATP to D-galactose to form alpha-D-galactose-1-phosphate (Gal-1-P).</text>
</comment>
<comment type="catalytic activity">
    <reaction evidence="11">
        <text>alpha-D-galactose + ATP = alpha-D-galactose 1-phosphate + ADP + H(+)</text>
        <dbReference type="Rhea" id="RHEA:13553"/>
        <dbReference type="ChEBI" id="CHEBI:15378"/>
        <dbReference type="ChEBI" id="CHEBI:28061"/>
        <dbReference type="ChEBI" id="CHEBI:30616"/>
        <dbReference type="ChEBI" id="CHEBI:58336"/>
        <dbReference type="ChEBI" id="CHEBI:456216"/>
        <dbReference type="EC" id="2.7.1.6"/>
    </reaction>
</comment>
<evidence type="ECO:0000256" key="6">
    <source>
        <dbReference type="ARBA" id="ARBA00022777"/>
    </source>
</evidence>
<keyword evidence="6 11" id="KW-0418">Kinase</keyword>
<comment type="subcellular location">
    <subcellularLocation>
        <location evidence="11">Cytoplasm</location>
    </subcellularLocation>
</comment>
<dbReference type="AlphaFoldDB" id="A0A425Y2E5"/>
<dbReference type="PRINTS" id="PR00959">
    <property type="entry name" value="MEVGALKINASE"/>
</dbReference>
<evidence type="ECO:0000256" key="2">
    <source>
        <dbReference type="ARBA" id="ARBA00022490"/>
    </source>
</evidence>
<evidence type="ECO:0000313" key="17">
    <source>
        <dbReference type="Proteomes" id="UP000285794"/>
    </source>
</evidence>
<dbReference type="SUPFAM" id="SSF55060">
    <property type="entry name" value="GHMP Kinase, C-terminal domain"/>
    <property type="match status" value="1"/>
</dbReference>
<dbReference type="PRINTS" id="PR00473">
    <property type="entry name" value="GALCTOKINASE"/>
</dbReference>
<name>A0A425Y2E5_9BACT</name>
<dbReference type="InterPro" id="IPR006203">
    <property type="entry name" value="GHMP_knse_ATP-bd_CS"/>
</dbReference>
<feature type="site" description="Transition state stabilizer" evidence="11">
    <location>
        <position position="27"/>
    </location>
</feature>
<dbReference type="GO" id="GO:0004335">
    <property type="term" value="F:galactokinase activity"/>
    <property type="evidence" value="ECO:0007669"/>
    <property type="project" value="UniProtKB-UniRule"/>
</dbReference>
<dbReference type="InterPro" id="IPR014721">
    <property type="entry name" value="Ribsml_uS5_D2-typ_fold_subgr"/>
</dbReference>
<proteinExistence type="inferred from homology"/>
<dbReference type="PIRSF" id="PIRSF000530">
    <property type="entry name" value="Galactokinase"/>
    <property type="match status" value="1"/>
</dbReference>
<feature type="binding site" evidence="11">
    <location>
        <position position="67"/>
    </location>
    <ligand>
        <name>ATP</name>
        <dbReference type="ChEBI" id="CHEBI:30616"/>
    </ligand>
</feature>
<dbReference type="NCBIfam" id="NF003705">
    <property type="entry name" value="PRK05322.1"/>
    <property type="match status" value="1"/>
</dbReference>
<dbReference type="Pfam" id="PF10509">
    <property type="entry name" value="GalKase_gal_bdg"/>
    <property type="match status" value="1"/>
</dbReference>
<dbReference type="OrthoDB" id="250531at2"/>
<dbReference type="GO" id="GO:0005524">
    <property type="term" value="F:ATP binding"/>
    <property type="evidence" value="ECO:0007669"/>
    <property type="project" value="UniProtKB-UniRule"/>
</dbReference>
<dbReference type="InterPro" id="IPR000705">
    <property type="entry name" value="Galactokinase"/>
</dbReference>
<keyword evidence="7 11" id="KW-0067">ATP-binding</keyword>
<comment type="pathway">
    <text evidence="11">Carbohydrate metabolism; galactose metabolism.</text>
</comment>
<dbReference type="GO" id="GO:0006012">
    <property type="term" value="P:galactose metabolic process"/>
    <property type="evidence" value="ECO:0007669"/>
    <property type="project" value="UniProtKB-UniRule"/>
</dbReference>
<reference evidence="16 17" key="1">
    <citation type="submission" date="2018-07" db="EMBL/GenBank/DDBJ databases">
        <title>Draft genome sequence of Ancylomarina sp. M1P.</title>
        <authorList>
            <person name="Yadav S."/>
            <person name="Villanueva L."/>
            <person name="Damste J.S.S."/>
        </authorList>
    </citation>
    <scope>NUCLEOTIDE SEQUENCE [LARGE SCALE GENOMIC DNA]</scope>
    <source>
        <strain evidence="16 17">M1P</strain>
    </source>
</reference>
<feature type="binding site" evidence="11">
    <location>
        <position position="220"/>
    </location>
    <ligand>
        <name>substrate</name>
    </ligand>
</feature>
<protein>
    <recommendedName>
        <fullName evidence="11 12">Galactokinase</fullName>
        <ecNumber evidence="11 12">2.7.1.6</ecNumber>
    </recommendedName>
    <alternativeName>
        <fullName evidence="11">Galactose kinase</fullName>
    </alternativeName>
</protein>
<dbReference type="PROSITE" id="PS00627">
    <property type="entry name" value="GHMP_KINASES_ATP"/>
    <property type="match status" value="1"/>
</dbReference>
<dbReference type="UniPathway" id="UPA00214"/>
<feature type="domain" description="GHMP kinase N-terminal" evidence="13">
    <location>
        <begin position="91"/>
        <end position="177"/>
    </location>
</feature>
<dbReference type="InterPro" id="IPR013750">
    <property type="entry name" value="GHMP_kinase_C_dom"/>
</dbReference>
<feature type="binding site" evidence="11">
    <location>
        <begin position="120"/>
        <end position="126"/>
    </location>
    <ligand>
        <name>ATP</name>
        <dbReference type="ChEBI" id="CHEBI:30616"/>
    </ligand>
</feature>
<feature type="binding site" evidence="11">
    <location>
        <begin position="33"/>
        <end position="36"/>
    </location>
    <ligand>
        <name>substrate</name>
    </ligand>
</feature>
<keyword evidence="10 11" id="KW-0119">Carbohydrate metabolism</keyword>
<dbReference type="InterPro" id="IPR019741">
    <property type="entry name" value="Galactokinase_CS"/>
</dbReference>
<dbReference type="EC" id="2.7.1.6" evidence="11 12"/>
<evidence type="ECO:0000259" key="13">
    <source>
        <dbReference type="Pfam" id="PF00288"/>
    </source>
</evidence>
<dbReference type="InterPro" id="IPR036554">
    <property type="entry name" value="GHMP_kinase_C_sf"/>
</dbReference>
<evidence type="ECO:0000256" key="3">
    <source>
        <dbReference type="ARBA" id="ARBA00022679"/>
    </source>
</evidence>
<gene>
    <name evidence="11" type="primary">galK</name>
    <name evidence="16" type="ORF">DWB61_09250</name>
</gene>
<dbReference type="Gene3D" id="3.30.230.10">
    <property type="match status" value="1"/>
</dbReference>
<dbReference type="Pfam" id="PF08544">
    <property type="entry name" value="GHMP_kinases_C"/>
    <property type="match status" value="1"/>
</dbReference>
<dbReference type="InterPro" id="IPR019539">
    <property type="entry name" value="GalKase_N"/>
</dbReference>
<feature type="binding site" evidence="11">
    <location>
        <position position="158"/>
    </location>
    <ligand>
        <name>Mg(2+)</name>
        <dbReference type="ChEBI" id="CHEBI:18420"/>
    </ligand>
</feature>
<evidence type="ECO:0000256" key="1">
    <source>
        <dbReference type="ARBA" id="ARBA00006566"/>
    </source>
</evidence>
<feature type="domain" description="Galactokinase N-terminal" evidence="15">
    <location>
        <begin position="8"/>
        <end position="56"/>
    </location>
</feature>
<comment type="similarity">
    <text evidence="1 11">Belongs to the GHMP kinase family. GalK subfamily.</text>
</comment>
<organism evidence="16 17">
    <name type="scientific">Ancylomarina euxinus</name>
    <dbReference type="NCBI Taxonomy" id="2283627"/>
    <lineage>
        <taxon>Bacteria</taxon>
        <taxon>Pseudomonadati</taxon>
        <taxon>Bacteroidota</taxon>
        <taxon>Bacteroidia</taxon>
        <taxon>Marinilabiliales</taxon>
        <taxon>Marinifilaceae</taxon>
        <taxon>Ancylomarina</taxon>
    </lineage>
</organism>
<dbReference type="Proteomes" id="UP000285794">
    <property type="component" value="Unassembled WGS sequence"/>
</dbReference>
<dbReference type="HAMAP" id="MF_00246">
    <property type="entry name" value="Galactokinase"/>
    <property type="match status" value="1"/>
</dbReference>
<keyword evidence="9 11" id="KW-0299">Galactose metabolism</keyword>
<evidence type="ECO:0000256" key="8">
    <source>
        <dbReference type="ARBA" id="ARBA00022842"/>
    </source>
</evidence>
<dbReference type="GO" id="GO:0000287">
    <property type="term" value="F:magnesium ion binding"/>
    <property type="evidence" value="ECO:0007669"/>
    <property type="project" value="UniProtKB-UniRule"/>
</dbReference>
<dbReference type="InterPro" id="IPR006206">
    <property type="entry name" value="Mevalonate/galactokinase"/>
</dbReference>
<dbReference type="PROSITE" id="PS00106">
    <property type="entry name" value="GALACTOKINASE"/>
    <property type="match status" value="1"/>
</dbReference>
<keyword evidence="4 11" id="KW-0479">Metal-binding</keyword>
<dbReference type="GO" id="GO:0005829">
    <property type="term" value="C:cytosol"/>
    <property type="evidence" value="ECO:0007669"/>
    <property type="project" value="TreeGrafter"/>
</dbReference>
<keyword evidence="8 11" id="KW-0460">Magnesium</keyword>
<keyword evidence="2 11" id="KW-0963">Cytoplasm</keyword>
<dbReference type="Pfam" id="PF00288">
    <property type="entry name" value="GHMP_kinases_N"/>
    <property type="match status" value="1"/>
</dbReference>
<dbReference type="PANTHER" id="PTHR10457:SF7">
    <property type="entry name" value="GALACTOKINASE-RELATED"/>
    <property type="match status" value="1"/>
</dbReference>
<evidence type="ECO:0000256" key="10">
    <source>
        <dbReference type="ARBA" id="ARBA00023277"/>
    </source>
</evidence>